<feature type="region of interest" description="Disordered" evidence="1">
    <location>
        <begin position="31"/>
        <end position="63"/>
    </location>
</feature>
<proteinExistence type="predicted"/>
<evidence type="ECO:0000256" key="1">
    <source>
        <dbReference type="SAM" id="MobiDB-lite"/>
    </source>
</evidence>
<dbReference type="EMBL" id="NIVC01000413">
    <property type="protein sequence ID" value="PAA83594.1"/>
    <property type="molecule type" value="Genomic_DNA"/>
</dbReference>
<dbReference type="Pfam" id="PF12874">
    <property type="entry name" value="zf-met"/>
    <property type="match status" value="2"/>
</dbReference>
<sequence>PSSAAIMATASNYYCEICQVPCNSDLSMAQHNASQKHKNRAAAAFQQQQQQQQQPQQQQSKNRQENLNYLEYLPYLEHLKHLERLSQPQQSVPQPQQSVPQPQQSVPQPQQSVPQLQQSVPQPQQSVPQPQDNTQTSYCSTCDCSVPGGPMNWQTHLNGQQHSKGLNKDSQQTTQFHCDVCKLSVSGKDNYDQHLNGTKHRKNLQQRQQQQAGFNTLNSDLAASVAISVASPGAAAEAASWPGIDDPYIKVKDQARYQYNCQLCNNKLLSGLKAVTDHCTSERHVRQKQQQQQSQPSVSETLSSQLQSLHSYLSEAASSDWLSLDRLSSEALAQQALSPRDVSRCTSVDQLLLRLASANRLDVVARQLPSPSCNPTAGLVENAQRIITLLLNGGASV</sequence>
<dbReference type="GO" id="GO:0003676">
    <property type="term" value="F:nucleic acid binding"/>
    <property type="evidence" value="ECO:0007669"/>
    <property type="project" value="InterPro"/>
</dbReference>
<dbReference type="Gene3D" id="3.30.160.60">
    <property type="entry name" value="Classic Zinc Finger"/>
    <property type="match status" value="2"/>
</dbReference>
<organism evidence="4 5">
    <name type="scientific">Macrostomum lignano</name>
    <dbReference type="NCBI Taxonomy" id="282301"/>
    <lineage>
        <taxon>Eukaryota</taxon>
        <taxon>Metazoa</taxon>
        <taxon>Spiralia</taxon>
        <taxon>Lophotrochozoa</taxon>
        <taxon>Platyhelminthes</taxon>
        <taxon>Rhabditophora</taxon>
        <taxon>Macrostomorpha</taxon>
        <taxon>Macrostomida</taxon>
        <taxon>Macrostomidae</taxon>
        <taxon>Macrostomum</taxon>
    </lineage>
</organism>
<evidence type="ECO:0008006" key="6">
    <source>
        <dbReference type="Google" id="ProtNLM"/>
    </source>
</evidence>
<feature type="non-terminal residue" evidence="4">
    <location>
        <position position="1"/>
    </location>
</feature>
<feature type="domain" description="U1-type" evidence="3">
    <location>
        <begin position="10"/>
        <end position="44"/>
    </location>
</feature>
<dbReference type="STRING" id="282301.A0A267GE00"/>
<dbReference type="OrthoDB" id="6238392at2759"/>
<dbReference type="InterPro" id="IPR036236">
    <property type="entry name" value="Znf_C2H2_sf"/>
</dbReference>
<dbReference type="PANTHER" id="PTHR45762">
    <property type="entry name" value="ZINC FINGER RNA-BINDING PROTEIN"/>
    <property type="match status" value="1"/>
</dbReference>
<dbReference type="AlphaFoldDB" id="A0A267GE00"/>
<evidence type="ECO:0000259" key="2">
    <source>
        <dbReference type="SMART" id="SM00355"/>
    </source>
</evidence>
<feature type="region of interest" description="Disordered" evidence="1">
    <location>
        <begin position="87"/>
        <end position="138"/>
    </location>
</feature>
<dbReference type="PANTHER" id="PTHR45762:SF3">
    <property type="entry name" value="ZINC-FINGER PROTEIN AT 72D, ISOFORM B"/>
    <property type="match status" value="1"/>
</dbReference>
<dbReference type="SUPFAM" id="SSF57667">
    <property type="entry name" value="beta-beta-alpha zinc fingers"/>
    <property type="match status" value="2"/>
</dbReference>
<evidence type="ECO:0000313" key="5">
    <source>
        <dbReference type="Proteomes" id="UP000215902"/>
    </source>
</evidence>
<dbReference type="SMART" id="SM00355">
    <property type="entry name" value="ZnF_C2H2"/>
    <property type="match status" value="3"/>
</dbReference>
<dbReference type="SMART" id="SM00451">
    <property type="entry name" value="ZnF_U1"/>
    <property type="match status" value="4"/>
</dbReference>
<feature type="domain" description="C2H2-type" evidence="2">
    <location>
        <begin position="176"/>
        <end position="200"/>
    </location>
</feature>
<feature type="domain" description="C2H2-type" evidence="2">
    <location>
        <begin position="13"/>
        <end position="37"/>
    </location>
</feature>
<feature type="domain" description="C2H2-type" evidence="2">
    <location>
        <begin position="259"/>
        <end position="284"/>
    </location>
</feature>
<feature type="domain" description="U1-type" evidence="3">
    <location>
        <begin position="256"/>
        <end position="291"/>
    </location>
</feature>
<dbReference type="InterPro" id="IPR013087">
    <property type="entry name" value="Znf_C2H2_type"/>
</dbReference>
<feature type="domain" description="U1-type" evidence="3">
    <location>
        <begin position="134"/>
        <end position="169"/>
    </location>
</feature>
<dbReference type="GO" id="GO:0008270">
    <property type="term" value="F:zinc ion binding"/>
    <property type="evidence" value="ECO:0007669"/>
    <property type="project" value="InterPro"/>
</dbReference>
<keyword evidence="5" id="KW-1185">Reference proteome</keyword>
<evidence type="ECO:0000313" key="4">
    <source>
        <dbReference type="EMBL" id="PAA83594.1"/>
    </source>
</evidence>
<feature type="domain" description="U1-type" evidence="3">
    <location>
        <begin position="173"/>
        <end position="207"/>
    </location>
</feature>
<dbReference type="InterPro" id="IPR003604">
    <property type="entry name" value="Matrin/U1-like-C_Znf_C2H2"/>
</dbReference>
<feature type="compositionally biased region" description="Low complexity" evidence="1">
    <location>
        <begin position="46"/>
        <end position="63"/>
    </location>
</feature>
<evidence type="ECO:0000259" key="3">
    <source>
        <dbReference type="SMART" id="SM00451"/>
    </source>
</evidence>
<accession>A0A267GE00</accession>
<reference evidence="4 5" key="1">
    <citation type="submission" date="2017-06" db="EMBL/GenBank/DDBJ databases">
        <title>A platform for efficient transgenesis in Macrostomum lignano, a flatworm model organism for stem cell research.</title>
        <authorList>
            <person name="Berezikov E."/>
        </authorList>
    </citation>
    <scope>NUCLEOTIDE SEQUENCE [LARGE SCALE GENOMIC DNA]</scope>
    <source>
        <strain evidence="4">DV1</strain>
        <tissue evidence="4">Whole organism</tissue>
    </source>
</reference>
<feature type="compositionally biased region" description="Low complexity" evidence="1">
    <location>
        <begin position="87"/>
        <end position="131"/>
    </location>
</feature>
<dbReference type="Proteomes" id="UP000215902">
    <property type="component" value="Unassembled WGS sequence"/>
</dbReference>
<gene>
    <name evidence="4" type="ORF">BOX15_Mlig003038g1</name>
</gene>
<name>A0A267GE00_9PLAT</name>
<protein>
    <recommendedName>
        <fullName evidence="6">Matrin-type domain-containing protein</fullName>
    </recommendedName>
</protein>
<comment type="caution">
    <text evidence="4">The sequence shown here is derived from an EMBL/GenBank/DDBJ whole genome shotgun (WGS) entry which is preliminary data.</text>
</comment>